<name>A0A1M7RB78_9BURK</name>
<protein>
    <submittedName>
        <fullName evidence="3">Cd(II)/Pb(II)-responsive transcriptional regulator</fullName>
    </submittedName>
</protein>
<dbReference type="SMART" id="SM00422">
    <property type="entry name" value="HTH_MERR"/>
    <property type="match status" value="1"/>
</dbReference>
<sequence length="137" mass="15454">MSHPASLKISQLATATGASAETIRYYEQEGLLPQPARSAGNYRLYGDEHIKRLQFIRHCRSLDIALDEIRILLSLRDAPEANCDEVNMLLDRHIGQVATRIRELKSLQSQLEQLRAQCGDARPARQCGILLELDKSE</sequence>
<dbReference type="SUPFAM" id="SSF46955">
    <property type="entry name" value="Putative DNA-binding domain"/>
    <property type="match status" value="1"/>
</dbReference>
<dbReference type="PROSITE" id="PS50937">
    <property type="entry name" value="HTH_MERR_2"/>
    <property type="match status" value="1"/>
</dbReference>
<evidence type="ECO:0000313" key="4">
    <source>
        <dbReference type="Proteomes" id="UP000184339"/>
    </source>
</evidence>
<proteinExistence type="predicted"/>
<dbReference type="RefSeq" id="WP_008448020.1">
    <property type="nucleotide sequence ID" value="NZ_FRCX01000017.1"/>
</dbReference>
<dbReference type="PANTHER" id="PTHR30204:SF92">
    <property type="entry name" value="HTH-TYPE TRANSCRIPTIONAL REGULATOR ZNTR"/>
    <property type="match status" value="1"/>
</dbReference>
<dbReference type="Proteomes" id="UP000184339">
    <property type="component" value="Unassembled WGS sequence"/>
</dbReference>
<gene>
    <name evidence="3" type="ORF">SAMN05192549_11755</name>
</gene>
<dbReference type="OrthoDB" id="9808480at2"/>
<dbReference type="GO" id="GO:0003677">
    <property type="term" value="F:DNA binding"/>
    <property type="evidence" value="ECO:0007669"/>
    <property type="project" value="UniProtKB-KW"/>
</dbReference>
<dbReference type="Gene3D" id="1.10.1660.10">
    <property type="match status" value="1"/>
</dbReference>
<keyword evidence="1" id="KW-0238">DNA-binding</keyword>
<dbReference type="GO" id="GO:0046872">
    <property type="term" value="F:metal ion binding"/>
    <property type="evidence" value="ECO:0007669"/>
    <property type="project" value="InterPro"/>
</dbReference>
<dbReference type="EMBL" id="FRCX01000017">
    <property type="protein sequence ID" value="SHN43534.1"/>
    <property type="molecule type" value="Genomic_DNA"/>
</dbReference>
<dbReference type="InterPro" id="IPR011791">
    <property type="entry name" value="CadR-PbrR"/>
</dbReference>
<organism evidence="3 4">
    <name type="scientific">Duganella sacchari</name>
    <dbReference type="NCBI Taxonomy" id="551987"/>
    <lineage>
        <taxon>Bacteria</taxon>
        <taxon>Pseudomonadati</taxon>
        <taxon>Pseudomonadota</taxon>
        <taxon>Betaproteobacteria</taxon>
        <taxon>Burkholderiales</taxon>
        <taxon>Oxalobacteraceae</taxon>
        <taxon>Telluria group</taxon>
        <taxon>Duganella</taxon>
    </lineage>
</organism>
<dbReference type="Pfam" id="PF13411">
    <property type="entry name" value="MerR_1"/>
    <property type="match status" value="1"/>
</dbReference>
<dbReference type="InterPro" id="IPR000551">
    <property type="entry name" value="MerR-type_HTH_dom"/>
</dbReference>
<dbReference type="AlphaFoldDB" id="A0A1M7RB78"/>
<dbReference type="InterPro" id="IPR009061">
    <property type="entry name" value="DNA-bd_dom_put_sf"/>
</dbReference>
<dbReference type="CDD" id="cd04784">
    <property type="entry name" value="HTH_CadR-PbrR"/>
    <property type="match status" value="1"/>
</dbReference>
<keyword evidence="4" id="KW-1185">Reference proteome</keyword>
<dbReference type="NCBIfam" id="TIGR02047">
    <property type="entry name" value="CadR-PbrR"/>
    <property type="match status" value="1"/>
</dbReference>
<dbReference type="PRINTS" id="PR00040">
    <property type="entry name" value="HTHMERR"/>
</dbReference>
<feature type="domain" description="HTH merR-type" evidence="2">
    <location>
        <begin position="6"/>
        <end position="75"/>
    </location>
</feature>
<dbReference type="PANTHER" id="PTHR30204">
    <property type="entry name" value="REDOX-CYCLING DRUG-SENSING TRANSCRIPTIONAL ACTIVATOR SOXR"/>
    <property type="match status" value="1"/>
</dbReference>
<dbReference type="InterPro" id="IPR047057">
    <property type="entry name" value="MerR_fam"/>
</dbReference>
<dbReference type="STRING" id="551987.SAMN05192549_11755"/>
<accession>A0A1M7RB78</accession>
<dbReference type="GO" id="GO:0045893">
    <property type="term" value="P:positive regulation of DNA-templated transcription"/>
    <property type="evidence" value="ECO:0007669"/>
    <property type="project" value="InterPro"/>
</dbReference>
<evidence type="ECO:0000313" key="3">
    <source>
        <dbReference type="EMBL" id="SHN43534.1"/>
    </source>
</evidence>
<evidence type="ECO:0000256" key="1">
    <source>
        <dbReference type="ARBA" id="ARBA00023125"/>
    </source>
</evidence>
<dbReference type="GO" id="GO:0003700">
    <property type="term" value="F:DNA-binding transcription factor activity"/>
    <property type="evidence" value="ECO:0007669"/>
    <property type="project" value="InterPro"/>
</dbReference>
<evidence type="ECO:0000259" key="2">
    <source>
        <dbReference type="PROSITE" id="PS50937"/>
    </source>
</evidence>
<reference evidence="4" key="1">
    <citation type="submission" date="2016-11" db="EMBL/GenBank/DDBJ databases">
        <authorList>
            <person name="Varghese N."/>
            <person name="Submissions S."/>
        </authorList>
    </citation>
    <scope>NUCLEOTIDE SEQUENCE [LARGE SCALE GENOMIC DNA]</scope>
    <source>
        <strain evidence="4">Sac-22</strain>
    </source>
</reference>